<dbReference type="EMBL" id="DSPJ01000052">
    <property type="protein sequence ID" value="HEX61883.1"/>
    <property type="molecule type" value="Genomic_DNA"/>
</dbReference>
<gene>
    <name evidence="1" type="ORF">ENR01_01860</name>
</gene>
<dbReference type="Gene3D" id="3.20.20.370">
    <property type="entry name" value="Glycoside hydrolase/deacetylase"/>
    <property type="match status" value="1"/>
</dbReference>
<dbReference type="AlphaFoldDB" id="A0A832DUR6"/>
<sequence>MINLTMGYWSRFGKIRVILKEKAGLIAALSLIFAGYLGVQAWNSQTTARAVAEAAFTPEQIFAQVSADRRWILLGEEFTFKQKSLPFRVELSPEFADTPLNYAVSGTDLSGRMVKDGVNRYFAEIFVGTLKPGRYAVSAQARSSAGTFTSPAVEFYVSYPLYVAWTLDWEGYDVPQNYLNMIEEISQNHGVPITHFFNPRLYTSPDISAAQAQYLTDWVKNRENQGDVIGLHLHMFPDLVSAAGVAPRTSPNWGSWKTDGYDVLTSAYTYEETVKLLDWSKGTFARKGLGIPVMFRAGGWFADEETLQALAETGFALDSSGRTKYTFGENGIAGPWDLLATTRPYQLNAEDQNIVNSPTLNLWEFPNNGADSWAYSTEQLLERFQSNFSGAPLAEKQVVTYLSHPEWFSKDQPKIEALFAAIDSYRNRVDGGPVIYITLGQAYQIWAGR</sequence>
<evidence type="ECO:0000313" key="1">
    <source>
        <dbReference type="EMBL" id="HEX61883.1"/>
    </source>
</evidence>
<dbReference type="InterPro" id="IPR011330">
    <property type="entry name" value="Glyco_hydro/deAcase_b/a-brl"/>
</dbReference>
<dbReference type="SUPFAM" id="SSF88713">
    <property type="entry name" value="Glycoside hydrolase/deacetylase"/>
    <property type="match status" value="1"/>
</dbReference>
<proteinExistence type="predicted"/>
<name>A0A832DUR6_UNCKA</name>
<organism evidence="1">
    <name type="scientific">candidate division WWE3 bacterium</name>
    <dbReference type="NCBI Taxonomy" id="2053526"/>
    <lineage>
        <taxon>Bacteria</taxon>
        <taxon>Katanobacteria</taxon>
    </lineage>
</organism>
<dbReference type="GO" id="GO:0005975">
    <property type="term" value="P:carbohydrate metabolic process"/>
    <property type="evidence" value="ECO:0007669"/>
    <property type="project" value="InterPro"/>
</dbReference>
<protein>
    <submittedName>
        <fullName evidence="1">Uncharacterized protein</fullName>
    </submittedName>
</protein>
<reference evidence="1" key="1">
    <citation type="journal article" date="2020" name="mSystems">
        <title>Genome- and Community-Level Interaction Insights into Carbon Utilization and Element Cycling Functions of Hydrothermarchaeota in Hydrothermal Sediment.</title>
        <authorList>
            <person name="Zhou Z."/>
            <person name="Liu Y."/>
            <person name="Xu W."/>
            <person name="Pan J."/>
            <person name="Luo Z.H."/>
            <person name="Li M."/>
        </authorList>
    </citation>
    <scope>NUCLEOTIDE SEQUENCE [LARGE SCALE GENOMIC DNA]</scope>
    <source>
        <strain evidence="1">SpSt-361</strain>
    </source>
</reference>
<accession>A0A832DUR6</accession>
<comment type="caution">
    <text evidence="1">The sequence shown here is derived from an EMBL/GenBank/DDBJ whole genome shotgun (WGS) entry which is preliminary data.</text>
</comment>